<dbReference type="PANTHER" id="PTHR47955">
    <property type="entry name" value="CYTOCHROME P450 FAMILY 71 PROTEIN"/>
    <property type="match status" value="1"/>
</dbReference>
<keyword evidence="2" id="KW-0479">Metal-binding</keyword>
<keyword evidence="4" id="KW-1133">Transmembrane helix</keyword>
<dbReference type="PRINTS" id="PR00463">
    <property type="entry name" value="EP450I"/>
</dbReference>
<evidence type="ECO:0000256" key="2">
    <source>
        <dbReference type="ARBA" id="ARBA00022723"/>
    </source>
</evidence>
<evidence type="ECO:0008006" key="7">
    <source>
        <dbReference type="Google" id="ProtNLM"/>
    </source>
</evidence>
<dbReference type="PRINTS" id="PR00385">
    <property type="entry name" value="P450"/>
</dbReference>
<evidence type="ECO:0000313" key="6">
    <source>
        <dbReference type="Proteomes" id="UP001396334"/>
    </source>
</evidence>
<dbReference type="Gene3D" id="1.10.630.10">
    <property type="entry name" value="Cytochrome P450"/>
    <property type="match status" value="1"/>
</dbReference>
<accession>A0ABR2R8T8</accession>
<proteinExistence type="inferred from homology"/>
<gene>
    <name evidence="5" type="ORF">V6N11_035802</name>
</gene>
<feature type="transmembrane region" description="Helical" evidence="4">
    <location>
        <begin position="12"/>
        <end position="29"/>
    </location>
</feature>
<dbReference type="InterPro" id="IPR001128">
    <property type="entry name" value="Cyt_P450"/>
</dbReference>
<dbReference type="CDD" id="cd11072">
    <property type="entry name" value="CYP71-like"/>
    <property type="match status" value="1"/>
</dbReference>
<organism evidence="5 6">
    <name type="scientific">Hibiscus sabdariffa</name>
    <name type="common">roselle</name>
    <dbReference type="NCBI Taxonomy" id="183260"/>
    <lineage>
        <taxon>Eukaryota</taxon>
        <taxon>Viridiplantae</taxon>
        <taxon>Streptophyta</taxon>
        <taxon>Embryophyta</taxon>
        <taxon>Tracheophyta</taxon>
        <taxon>Spermatophyta</taxon>
        <taxon>Magnoliopsida</taxon>
        <taxon>eudicotyledons</taxon>
        <taxon>Gunneridae</taxon>
        <taxon>Pentapetalae</taxon>
        <taxon>rosids</taxon>
        <taxon>malvids</taxon>
        <taxon>Malvales</taxon>
        <taxon>Malvaceae</taxon>
        <taxon>Malvoideae</taxon>
        <taxon>Hibiscus</taxon>
    </lineage>
</organism>
<evidence type="ECO:0000256" key="1">
    <source>
        <dbReference type="ARBA" id="ARBA00010617"/>
    </source>
</evidence>
<dbReference type="Proteomes" id="UP001396334">
    <property type="component" value="Unassembled WGS sequence"/>
</dbReference>
<evidence type="ECO:0000313" key="5">
    <source>
        <dbReference type="EMBL" id="KAK9009259.1"/>
    </source>
</evidence>
<dbReference type="InterPro" id="IPR036396">
    <property type="entry name" value="Cyt_P450_sf"/>
</dbReference>
<dbReference type="Pfam" id="PF00067">
    <property type="entry name" value="p450"/>
    <property type="match status" value="1"/>
</dbReference>
<keyword evidence="4" id="KW-0812">Transmembrane</keyword>
<name>A0ABR2R8T8_9ROSI</name>
<evidence type="ECO:0000256" key="4">
    <source>
        <dbReference type="SAM" id="Phobius"/>
    </source>
</evidence>
<reference evidence="5 6" key="1">
    <citation type="journal article" date="2024" name="G3 (Bethesda)">
        <title>Genome assembly of Hibiscus sabdariffa L. provides insights into metabolisms of medicinal natural products.</title>
        <authorList>
            <person name="Kim T."/>
        </authorList>
    </citation>
    <scope>NUCLEOTIDE SEQUENCE [LARGE SCALE GENOMIC DNA]</scope>
    <source>
        <strain evidence="5">TK-2024</strain>
        <tissue evidence="5">Old leaves</tissue>
    </source>
</reference>
<dbReference type="InterPro" id="IPR002401">
    <property type="entry name" value="Cyt_P450_E_grp-I"/>
</dbReference>
<protein>
    <recommendedName>
        <fullName evidence="7">Cytochrome P450</fullName>
    </recommendedName>
</protein>
<dbReference type="EMBL" id="JBBPBN010000024">
    <property type="protein sequence ID" value="KAK9009259.1"/>
    <property type="molecule type" value="Genomic_DNA"/>
</dbReference>
<evidence type="ECO:0000256" key="3">
    <source>
        <dbReference type="ARBA" id="ARBA00023004"/>
    </source>
</evidence>
<dbReference type="SUPFAM" id="SSF48264">
    <property type="entry name" value="Cytochrome P450"/>
    <property type="match status" value="1"/>
</dbReference>
<dbReference type="PANTHER" id="PTHR47955:SF15">
    <property type="entry name" value="CYTOCHROME P450 71A2-LIKE"/>
    <property type="match status" value="1"/>
</dbReference>
<comment type="similarity">
    <text evidence="1">Belongs to the cytochrome P450 family.</text>
</comment>
<comment type="caution">
    <text evidence="5">The sequence shown here is derived from an EMBL/GenBank/DDBJ whole genome shotgun (WGS) entry which is preliminary data.</text>
</comment>
<keyword evidence="6" id="KW-1185">Reference proteome</keyword>
<sequence>MEFSNGVKLYDNPLFLFFSFVIIIYLQLAKTKKKLNLPPSPPWLPIIRNFHQLGRLPHRSLRDLAAKHGSLLLLQLAHSPTLVVSSAEVAEKVIKSHDVAFSNRAKTTAANILLYGCTDLAFSPYGEYWRQVRKVSVLELFSHKRVESFQFVRDEEVELAVNKIRNASINGQPINLTKMVFSVSNNIVSRCALGRKFEEEDGDGSKFLELTKRVVVVLTSFSFGDAFPYLRWMDYLTGFIPNLKATCAELDELMDQIIEEGKDLDEVNPKNDLLSVLLQLQKEGEIDMELTQDNLKAILLDMFIGGSDTASTTTEWLMAELLKHPNAMKKVQQQVRTVVGNKPKIEADDINKMDYLKCVIKETLRLHPTVPLLDGCQTFRLRHSLWYHTVFINAWGIQRDPTWWDEPEEFVPERFENNGVDFKGRDFHFIPGWRSVWRRLNI</sequence>
<keyword evidence="3" id="KW-0408">Iron</keyword>
<keyword evidence="4" id="KW-0472">Membrane</keyword>